<dbReference type="InterPro" id="IPR014710">
    <property type="entry name" value="RmlC-like_jellyroll"/>
</dbReference>
<dbReference type="Gene3D" id="2.60.120.10">
    <property type="entry name" value="Jelly Rolls"/>
    <property type="match status" value="1"/>
</dbReference>
<dbReference type="OrthoDB" id="6614653at2759"/>
<evidence type="ECO:0000259" key="2">
    <source>
        <dbReference type="Pfam" id="PF06172"/>
    </source>
</evidence>
<dbReference type="Proteomes" id="UP000813444">
    <property type="component" value="Unassembled WGS sequence"/>
</dbReference>
<keyword evidence="1" id="KW-0732">Signal</keyword>
<accession>A0A8K0WQX1</accession>
<dbReference type="AlphaFoldDB" id="A0A8K0WQX1"/>
<dbReference type="InterPro" id="IPR009327">
    <property type="entry name" value="Cupin_DUF985"/>
</dbReference>
<sequence length="182" mass="20733">MLFSKVLLPLAALLSAGIASDPAPHDQHARGLWSYEGYSAKQVIDALDLTYRDDNRYFRRTLYDTSIIVYDRPIVSNIYFLIDKAIGGSYWHRLNGTQVFNYHTGAPLTVYLYHEHEKVVEKLILGPDVLAGQSPQIIIQPNVWQRSESRGKWTLAGASLSPGYVEWAYEVKPKGWNPVTWH</sequence>
<protein>
    <submittedName>
        <fullName evidence="3">RmlC-like cupin domain-containing protein</fullName>
    </submittedName>
</protein>
<dbReference type="PANTHER" id="PTHR33387">
    <property type="entry name" value="RMLC-LIKE JELLY ROLL FOLD PROTEIN"/>
    <property type="match status" value="1"/>
</dbReference>
<dbReference type="EMBL" id="JAGPNK010000009">
    <property type="protein sequence ID" value="KAH7313549.1"/>
    <property type="molecule type" value="Genomic_DNA"/>
</dbReference>
<dbReference type="InterPro" id="IPR039935">
    <property type="entry name" value="YML079W-like"/>
</dbReference>
<dbReference type="SUPFAM" id="SSF51182">
    <property type="entry name" value="RmlC-like cupins"/>
    <property type="match status" value="1"/>
</dbReference>
<evidence type="ECO:0000313" key="4">
    <source>
        <dbReference type="Proteomes" id="UP000813444"/>
    </source>
</evidence>
<organism evidence="3 4">
    <name type="scientific">Stachybotrys elegans</name>
    <dbReference type="NCBI Taxonomy" id="80388"/>
    <lineage>
        <taxon>Eukaryota</taxon>
        <taxon>Fungi</taxon>
        <taxon>Dikarya</taxon>
        <taxon>Ascomycota</taxon>
        <taxon>Pezizomycotina</taxon>
        <taxon>Sordariomycetes</taxon>
        <taxon>Hypocreomycetidae</taxon>
        <taxon>Hypocreales</taxon>
        <taxon>Stachybotryaceae</taxon>
        <taxon>Stachybotrys</taxon>
    </lineage>
</organism>
<keyword evidence="4" id="KW-1185">Reference proteome</keyword>
<proteinExistence type="predicted"/>
<dbReference type="InterPro" id="IPR011051">
    <property type="entry name" value="RmlC_Cupin_sf"/>
</dbReference>
<feature type="domain" description="DUF985" evidence="2">
    <location>
        <begin position="42"/>
        <end position="165"/>
    </location>
</feature>
<evidence type="ECO:0000256" key="1">
    <source>
        <dbReference type="SAM" id="SignalP"/>
    </source>
</evidence>
<feature type="signal peptide" evidence="1">
    <location>
        <begin position="1"/>
        <end position="19"/>
    </location>
</feature>
<dbReference type="Pfam" id="PF06172">
    <property type="entry name" value="Cupin_5"/>
    <property type="match status" value="1"/>
</dbReference>
<comment type="caution">
    <text evidence="3">The sequence shown here is derived from an EMBL/GenBank/DDBJ whole genome shotgun (WGS) entry which is preliminary data.</text>
</comment>
<gene>
    <name evidence="3" type="ORF">B0I35DRAFT_435428</name>
</gene>
<feature type="chain" id="PRO_5035432244" evidence="1">
    <location>
        <begin position="20"/>
        <end position="182"/>
    </location>
</feature>
<dbReference type="PANTHER" id="PTHR33387:SF3">
    <property type="entry name" value="DUF985 DOMAIN-CONTAINING PROTEIN"/>
    <property type="match status" value="1"/>
</dbReference>
<reference evidence="3" key="1">
    <citation type="journal article" date="2021" name="Nat. Commun.">
        <title>Genetic determinants of endophytism in the Arabidopsis root mycobiome.</title>
        <authorList>
            <person name="Mesny F."/>
            <person name="Miyauchi S."/>
            <person name="Thiergart T."/>
            <person name="Pickel B."/>
            <person name="Atanasova L."/>
            <person name="Karlsson M."/>
            <person name="Huettel B."/>
            <person name="Barry K.W."/>
            <person name="Haridas S."/>
            <person name="Chen C."/>
            <person name="Bauer D."/>
            <person name="Andreopoulos W."/>
            <person name="Pangilinan J."/>
            <person name="LaButti K."/>
            <person name="Riley R."/>
            <person name="Lipzen A."/>
            <person name="Clum A."/>
            <person name="Drula E."/>
            <person name="Henrissat B."/>
            <person name="Kohler A."/>
            <person name="Grigoriev I.V."/>
            <person name="Martin F.M."/>
            <person name="Hacquard S."/>
        </authorList>
    </citation>
    <scope>NUCLEOTIDE SEQUENCE</scope>
    <source>
        <strain evidence="3">MPI-CAGE-CH-0235</strain>
    </source>
</reference>
<name>A0A8K0WQX1_9HYPO</name>
<evidence type="ECO:0000313" key="3">
    <source>
        <dbReference type="EMBL" id="KAH7313549.1"/>
    </source>
</evidence>